<evidence type="ECO:0000313" key="2">
    <source>
        <dbReference type="Proteomes" id="UP000805193"/>
    </source>
</evidence>
<proteinExistence type="predicted"/>
<protein>
    <submittedName>
        <fullName evidence="1">Uncharacterized protein</fullName>
    </submittedName>
</protein>
<organism evidence="1 2">
    <name type="scientific">Ixodes persulcatus</name>
    <name type="common">Taiga tick</name>
    <dbReference type="NCBI Taxonomy" id="34615"/>
    <lineage>
        <taxon>Eukaryota</taxon>
        <taxon>Metazoa</taxon>
        <taxon>Ecdysozoa</taxon>
        <taxon>Arthropoda</taxon>
        <taxon>Chelicerata</taxon>
        <taxon>Arachnida</taxon>
        <taxon>Acari</taxon>
        <taxon>Parasitiformes</taxon>
        <taxon>Ixodida</taxon>
        <taxon>Ixodoidea</taxon>
        <taxon>Ixodidae</taxon>
        <taxon>Ixodinae</taxon>
        <taxon>Ixodes</taxon>
    </lineage>
</organism>
<sequence>MDPEHHPDRRKARSAAIHKRYGQLEGVVYTDAANYLHPKAMTMVATDGHGVPLSGSSIRTTNSETAEEVAIAIALLLRSGRPEGNLRLGRGSRRGLGFATLRLFCFIVEEDMGWALHNTWTSLHVSA</sequence>
<keyword evidence="2" id="KW-1185">Reference proteome</keyword>
<name>A0AC60Q1E3_IXOPE</name>
<evidence type="ECO:0000313" key="1">
    <source>
        <dbReference type="EMBL" id="KAG0426842.1"/>
    </source>
</evidence>
<accession>A0AC60Q1E3</accession>
<reference evidence="1 2" key="1">
    <citation type="journal article" date="2020" name="Cell">
        <title>Large-Scale Comparative Analyses of Tick Genomes Elucidate Their Genetic Diversity and Vector Capacities.</title>
        <authorList>
            <consortium name="Tick Genome and Microbiome Consortium (TIGMIC)"/>
            <person name="Jia N."/>
            <person name="Wang J."/>
            <person name="Shi W."/>
            <person name="Du L."/>
            <person name="Sun Y."/>
            <person name="Zhan W."/>
            <person name="Jiang J.F."/>
            <person name="Wang Q."/>
            <person name="Zhang B."/>
            <person name="Ji P."/>
            <person name="Bell-Sakyi L."/>
            <person name="Cui X.M."/>
            <person name="Yuan T.T."/>
            <person name="Jiang B.G."/>
            <person name="Yang W.F."/>
            <person name="Lam T.T."/>
            <person name="Chang Q.C."/>
            <person name="Ding S.J."/>
            <person name="Wang X.J."/>
            <person name="Zhu J.G."/>
            <person name="Ruan X.D."/>
            <person name="Zhao L."/>
            <person name="Wei J.T."/>
            <person name="Ye R.Z."/>
            <person name="Que T.C."/>
            <person name="Du C.H."/>
            <person name="Zhou Y.H."/>
            <person name="Cheng J.X."/>
            <person name="Dai P.F."/>
            <person name="Guo W.B."/>
            <person name="Han X.H."/>
            <person name="Huang E.J."/>
            <person name="Li L.F."/>
            <person name="Wei W."/>
            <person name="Gao Y.C."/>
            <person name="Liu J.Z."/>
            <person name="Shao H.Z."/>
            <person name="Wang X."/>
            <person name="Wang C.C."/>
            <person name="Yang T.C."/>
            <person name="Huo Q.B."/>
            <person name="Li W."/>
            <person name="Chen H.Y."/>
            <person name="Chen S.E."/>
            <person name="Zhou L.G."/>
            <person name="Ni X.B."/>
            <person name="Tian J.H."/>
            <person name="Sheng Y."/>
            <person name="Liu T."/>
            <person name="Pan Y.S."/>
            <person name="Xia L.Y."/>
            <person name="Li J."/>
            <person name="Zhao F."/>
            <person name="Cao W.C."/>
        </authorList>
    </citation>
    <scope>NUCLEOTIDE SEQUENCE [LARGE SCALE GENOMIC DNA]</scope>
    <source>
        <strain evidence="1">Iper-2018</strain>
    </source>
</reference>
<comment type="caution">
    <text evidence="1">The sequence shown here is derived from an EMBL/GenBank/DDBJ whole genome shotgun (WGS) entry which is preliminary data.</text>
</comment>
<dbReference type="Proteomes" id="UP000805193">
    <property type="component" value="Unassembled WGS sequence"/>
</dbReference>
<dbReference type="EMBL" id="JABSTQ010009679">
    <property type="protein sequence ID" value="KAG0426842.1"/>
    <property type="molecule type" value="Genomic_DNA"/>
</dbReference>
<gene>
    <name evidence="1" type="ORF">HPB47_026072</name>
</gene>